<feature type="transmembrane region" description="Helical" evidence="7">
    <location>
        <begin position="187"/>
        <end position="213"/>
    </location>
</feature>
<keyword evidence="4 7" id="KW-0812">Transmembrane</keyword>
<feature type="transmembrane region" description="Helical" evidence="7">
    <location>
        <begin position="44"/>
        <end position="63"/>
    </location>
</feature>
<proteinExistence type="inferred from homology"/>
<feature type="transmembrane region" description="Helical" evidence="7">
    <location>
        <begin position="75"/>
        <end position="103"/>
    </location>
</feature>
<keyword evidence="3 7" id="KW-1003">Cell membrane</keyword>
<evidence type="ECO:0000256" key="6">
    <source>
        <dbReference type="ARBA" id="ARBA00023136"/>
    </source>
</evidence>
<comment type="similarity">
    <text evidence="2 7">Belongs to the FliR/MopE/SpaR family.</text>
</comment>
<organism evidence="8 9">
    <name type="scientific">Futiania mangrovi</name>
    <dbReference type="NCBI Taxonomy" id="2959716"/>
    <lineage>
        <taxon>Bacteria</taxon>
        <taxon>Pseudomonadati</taxon>
        <taxon>Pseudomonadota</taxon>
        <taxon>Alphaproteobacteria</taxon>
        <taxon>Futianiales</taxon>
        <taxon>Futianiaceae</taxon>
        <taxon>Futiania</taxon>
    </lineage>
</organism>
<dbReference type="InterPro" id="IPR006304">
    <property type="entry name" value="T3SS_SpaR/YscT"/>
</dbReference>
<dbReference type="Proteomes" id="UP001055804">
    <property type="component" value="Unassembled WGS sequence"/>
</dbReference>
<evidence type="ECO:0000256" key="2">
    <source>
        <dbReference type="ARBA" id="ARBA00009772"/>
    </source>
</evidence>
<comment type="subcellular location">
    <subcellularLocation>
        <location evidence="1 7">Cell membrane</location>
        <topology evidence="1 7">Multi-pass membrane protein</topology>
    </subcellularLocation>
</comment>
<dbReference type="PRINTS" id="PR00953">
    <property type="entry name" value="TYPE3IMRPROT"/>
</dbReference>
<evidence type="ECO:0000256" key="5">
    <source>
        <dbReference type="ARBA" id="ARBA00022989"/>
    </source>
</evidence>
<evidence type="ECO:0000256" key="1">
    <source>
        <dbReference type="ARBA" id="ARBA00004651"/>
    </source>
</evidence>
<dbReference type="GO" id="GO:0006605">
    <property type="term" value="P:protein targeting"/>
    <property type="evidence" value="ECO:0007669"/>
    <property type="project" value="UniProtKB-UniRule"/>
</dbReference>
<dbReference type="InterPro" id="IPR002010">
    <property type="entry name" value="T3SS_IM_R"/>
</dbReference>
<reference evidence="8" key="1">
    <citation type="submission" date="2022-06" db="EMBL/GenBank/DDBJ databases">
        <title>Isolation and Genomics of Futiania mangrovii gen. nov., sp. nov., a Rare and Metabolically-versatile member in the Class Alphaproteobacteria.</title>
        <authorList>
            <person name="Liu L."/>
            <person name="Huang W.-C."/>
            <person name="Pan J."/>
            <person name="Li J."/>
            <person name="Huang Y."/>
            <person name="Du H."/>
            <person name="Liu Y."/>
            <person name="Li M."/>
        </authorList>
    </citation>
    <scope>NUCLEOTIDE SEQUENCE</scope>
    <source>
        <strain evidence="8">FT118</strain>
    </source>
</reference>
<keyword evidence="5 7" id="KW-1133">Transmembrane helix</keyword>
<evidence type="ECO:0000313" key="9">
    <source>
        <dbReference type="Proteomes" id="UP001055804"/>
    </source>
</evidence>
<dbReference type="RefSeq" id="WP_269332743.1">
    <property type="nucleotide sequence ID" value="NZ_JAMZFT010000002.1"/>
</dbReference>
<protein>
    <submittedName>
        <fullName evidence="8">Type III secretion system export apparatus subunit SctT</fullName>
    </submittedName>
</protein>
<feature type="transmembrane region" description="Helical" evidence="7">
    <location>
        <begin position="225"/>
        <end position="246"/>
    </location>
</feature>
<feature type="transmembrane region" description="Helical" evidence="7">
    <location>
        <begin position="16"/>
        <end position="37"/>
    </location>
</feature>
<comment type="caution">
    <text evidence="8">The sequence shown here is derived from an EMBL/GenBank/DDBJ whole genome shotgun (WGS) entry which is preliminary data.</text>
</comment>
<gene>
    <name evidence="8" type="primary">sctT</name>
    <name evidence="8" type="ORF">NJQ99_10290</name>
</gene>
<keyword evidence="9" id="KW-1185">Reference proteome</keyword>
<evidence type="ECO:0000256" key="3">
    <source>
        <dbReference type="ARBA" id="ARBA00022475"/>
    </source>
</evidence>
<dbReference type="NCBIfam" id="TIGR01401">
    <property type="entry name" value="fliR_like_III"/>
    <property type="match status" value="1"/>
</dbReference>
<dbReference type="GO" id="GO:0005886">
    <property type="term" value="C:plasma membrane"/>
    <property type="evidence" value="ECO:0007669"/>
    <property type="project" value="UniProtKB-SubCell"/>
</dbReference>
<dbReference type="Pfam" id="PF01311">
    <property type="entry name" value="Bac_export_1"/>
    <property type="match status" value="1"/>
</dbReference>
<evidence type="ECO:0000256" key="7">
    <source>
        <dbReference type="RuleBase" id="RU362072"/>
    </source>
</evidence>
<keyword evidence="6 7" id="KW-0472">Membrane</keyword>
<name>A0A9J6PC04_9PROT</name>
<dbReference type="EMBL" id="JAMZFT010000002">
    <property type="protein sequence ID" value="MCP1336797.1"/>
    <property type="molecule type" value="Genomic_DNA"/>
</dbReference>
<dbReference type="PANTHER" id="PTHR30065:SF1">
    <property type="entry name" value="SURFACE PRESENTATION OF ANTIGENS PROTEIN SPAR"/>
    <property type="match status" value="1"/>
</dbReference>
<evidence type="ECO:0000313" key="8">
    <source>
        <dbReference type="EMBL" id="MCP1336797.1"/>
    </source>
</evidence>
<accession>A0A9J6PC04</accession>
<feature type="transmembrane region" description="Helical" evidence="7">
    <location>
        <begin position="143"/>
        <end position="167"/>
    </location>
</feature>
<evidence type="ECO:0000256" key="4">
    <source>
        <dbReference type="ARBA" id="ARBA00022692"/>
    </source>
</evidence>
<dbReference type="PANTHER" id="PTHR30065">
    <property type="entry name" value="FLAGELLAR BIOSYNTHETIC PROTEIN FLIR"/>
    <property type="match status" value="1"/>
</dbReference>
<dbReference type="AlphaFoldDB" id="A0A9J6PC04"/>
<sequence length="268" mass="28411">MLDPAYLQSLDTLVDWLAALGLAAARVFGLMTVFPAFTIPQFGPAVRGGIAIAIALPVVPLAVDMVEPLRAGGGVMYALVAGKEILVGVIIGAILAIPIWGVAAAAEFVDFYRGATAAQIADPATGAQTGVFANLSDMAHVTFFLLMGGGLILAGALYDSYGIWPLGVLLPDFSSGAPGFLMGFLDALFRIALIYAAPFLIAMFLAELTLTLVNQFARQIQVFELSLTVKNLIFILGLMIMAYFFVPFHSHDLPTRETVGARLEALFP</sequence>